<accession>A0A8S1VFC2</accession>
<gene>
    <name evidence="2" type="ORF">PPENT_87.1.T0620199</name>
</gene>
<evidence type="ECO:0000313" key="2">
    <source>
        <dbReference type="EMBL" id="CAD8175153.1"/>
    </source>
</evidence>
<proteinExistence type="predicted"/>
<comment type="caution">
    <text evidence="2">The sequence shown here is derived from an EMBL/GenBank/DDBJ whole genome shotgun (WGS) entry which is preliminary data.</text>
</comment>
<protein>
    <submittedName>
        <fullName evidence="2">Uncharacterized protein</fullName>
    </submittedName>
</protein>
<keyword evidence="1" id="KW-0175">Coiled coil</keyword>
<dbReference type="EMBL" id="CAJJDO010000062">
    <property type="protein sequence ID" value="CAD8175153.1"/>
    <property type="molecule type" value="Genomic_DNA"/>
</dbReference>
<dbReference type="Proteomes" id="UP000689195">
    <property type="component" value="Unassembled WGS sequence"/>
</dbReference>
<organism evidence="2 3">
    <name type="scientific">Paramecium pentaurelia</name>
    <dbReference type="NCBI Taxonomy" id="43138"/>
    <lineage>
        <taxon>Eukaryota</taxon>
        <taxon>Sar</taxon>
        <taxon>Alveolata</taxon>
        <taxon>Ciliophora</taxon>
        <taxon>Intramacronucleata</taxon>
        <taxon>Oligohymenophorea</taxon>
        <taxon>Peniculida</taxon>
        <taxon>Parameciidae</taxon>
        <taxon>Paramecium</taxon>
    </lineage>
</organism>
<evidence type="ECO:0000256" key="1">
    <source>
        <dbReference type="SAM" id="Coils"/>
    </source>
</evidence>
<reference evidence="2" key="1">
    <citation type="submission" date="2021-01" db="EMBL/GenBank/DDBJ databases">
        <authorList>
            <consortium name="Genoscope - CEA"/>
            <person name="William W."/>
        </authorList>
    </citation>
    <scope>NUCLEOTIDE SEQUENCE</scope>
</reference>
<name>A0A8S1VFC2_9CILI</name>
<feature type="coiled-coil region" evidence="1">
    <location>
        <begin position="168"/>
        <end position="197"/>
    </location>
</feature>
<sequence length="239" mass="28978">MKTTYAIVKDDFQQIQAIQQKWKHQDIKKEYKEDFKRLKLTFNDEQNQDFQLPDVFITTKQYHSKPTKSPKMRKKQSFSFDQGLRSISLSKNQRNLELSTLESNYKKFKKYCCSIKQTSRDEILSQCVSISKNYNFQKIDGIKFPQSLYAIHKKRRDQLDDIFRNQTCENSIYKIKQYEEENQKQQLQKQKKNKQKEYTSRSYLDNAYFSILSVNRECRQRVKNVIQYSLPKESRFQQF</sequence>
<keyword evidence="3" id="KW-1185">Reference proteome</keyword>
<dbReference type="OrthoDB" id="296213at2759"/>
<evidence type="ECO:0000313" key="3">
    <source>
        <dbReference type="Proteomes" id="UP000689195"/>
    </source>
</evidence>
<dbReference type="AlphaFoldDB" id="A0A8S1VFC2"/>